<evidence type="ECO:0000313" key="4">
    <source>
        <dbReference type="Proteomes" id="UP000681720"/>
    </source>
</evidence>
<dbReference type="EMBL" id="CAJOBH010117793">
    <property type="protein sequence ID" value="CAF4695294.1"/>
    <property type="molecule type" value="Genomic_DNA"/>
</dbReference>
<proteinExistence type="predicted"/>
<accession>A0A8S3BUD4</accession>
<dbReference type="EMBL" id="CAJOBJ010164609">
    <property type="protein sequence ID" value="CAF4859506.1"/>
    <property type="molecule type" value="Genomic_DNA"/>
</dbReference>
<comment type="caution">
    <text evidence="3">The sequence shown here is derived from an EMBL/GenBank/DDBJ whole genome shotgun (WGS) entry which is preliminary data.</text>
</comment>
<organism evidence="3 4">
    <name type="scientific">Rotaria magnacalcarata</name>
    <dbReference type="NCBI Taxonomy" id="392030"/>
    <lineage>
        <taxon>Eukaryota</taxon>
        <taxon>Metazoa</taxon>
        <taxon>Spiralia</taxon>
        <taxon>Gnathifera</taxon>
        <taxon>Rotifera</taxon>
        <taxon>Eurotatoria</taxon>
        <taxon>Bdelloidea</taxon>
        <taxon>Philodinida</taxon>
        <taxon>Philodinidae</taxon>
        <taxon>Rotaria</taxon>
    </lineage>
</organism>
<feature type="region of interest" description="Disordered" evidence="1">
    <location>
        <begin position="13"/>
        <end position="33"/>
    </location>
</feature>
<evidence type="ECO:0000256" key="1">
    <source>
        <dbReference type="SAM" id="MobiDB-lite"/>
    </source>
</evidence>
<dbReference type="AlphaFoldDB" id="A0A8S3BUD4"/>
<dbReference type="Proteomes" id="UP000681967">
    <property type="component" value="Unassembled WGS sequence"/>
</dbReference>
<reference evidence="3" key="1">
    <citation type="submission" date="2021-02" db="EMBL/GenBank/DDBJ databases">
        <authorList>
            <person name="Nowell W R."/>
        </authorList>
    </citation>
    <scope>NUCLEOTIDE SEQUENCE</scope>
</reference>
<gene>
    <name evidence="2" type="ORF">BYL167_LOCUS43883</name>
    <name evidence="3" type="ORF">GIL414_LOCUS49807</name>
</gene>
<feature type="non-terminal residue" evidence="3">
    <location>
        <position position="1"/>
    </location>
</feature>
<evidence type="ECO:0000313" key="2">
    <source>
        <dbReference type="EMBL" id="CAF4695294.1"/>
    </source>
</evidence>
<evidence type="ECO:0000313" key="3">
    <source>
        <dbReference type="EMBL" id="CAF4859506.1"/>
    </source>
</evidence>
<name>A0A8S3BUD4_9BILA</name>
<protein>
    <submittedName>
        <fullName evidence="3">Uncharacterized protein</fullName>
    </submittedName>
</protein>
<dbReference type="Proteomes" id="UP000681720">
    <property type="component" value="Unassembled WGS sequence"/>
</dbReference>
<sequence length="33" mass="3676">ILTACRLQSEDLQSLETPEQKQGKQPFGVVGFK</sequence>